<dbReference type="RefSeq" id="WP_091232819.1">
    <property type="nucleotide sequence ID" value="NZ_FMKA01000008.1"/>
</dbReference>
<sequence>MYKLFIFDLDGTLADTVESIACSGNLAIAEAGFAPLEVSRYRGFAGDGVKELIKRMLAAVGDEELKNFDQVEARYHKLLAEHCMYKVSVFDGILEFLDCLKEMGIKIAVLSNKPHERTVEVIEELFGKDYFDHVQGQTESIERKPDPQGALMIAEKFQADPRECVYVGDTNTDMITGKGSNMFTVGVTWGFRDRDELEKNHADWVIDSPSELMKLLGKEVLN</sequence>
<organism evidence="1 2">
    <name type="scientific">Anaerobium acetethylicum</name>
    <dbReference type="NCBI Taxonomy" id="1619234"/>
    <lineage>
        <taxon>Bacteria</taxon>
        <taxon>Bacillati</taxon>
        <taxon>Bacillota</taxon>
        <taxon>Clostridia</taxon>
        <taxon>Lachnospirales</taxon>
        <taxon>Lachnospiraceae</taxon>
        <taxon>Anaerobium</taxon>
    </lineage>
</organism>
<dbReference type="PRINTS" id="PR00413">
    <property type="entry name" value="HADHALOGNASE"/>
</dbReference>
<dbReference type="SUPFAM" id="SSF56784">
    <property type="entry name" value="HAD-like"/>
    <property type="match status" value="1"/>
</dbReference>
<dbReference type="InterPro" id="IPR041492">
    <property type="entry name" value="HAD_2"/>
</dbReference>
<dbReference type="SFLD" id="SFLDS00003">
    <property type="entry name" value="Haloacid_Dehalogenase"/>
    <property type="match status" value="1"/>
</dbReference>
<dbReference type="InterPro" id="IPR023198">
    <property type="entry name" value="PGP-like_dom2"/>
</dbReference>
<evidence type="ECO:0000313" key="2">
    <source>
        <dbReference type="Proteomes" id="UP000199315"/>
    </source>
</evidence>
<dbReference type="InterPro" id="IPR023214">
    <property type="entry name" value="HAD_sf"/>
</dbReference>
<dbReference type="InterPro" id="IPR006439">
    <property type="entry name" value="HAD-SF_hydro_IA"/>
</dbReference>
<dbReference type="Gene3D" id="3.40.50.1000">
    <property type="entry name" value="HAD superfamily/HAD-like"/>
    <property type="match status" value="1"/>
</dbReference>
<dbReference type="InterPro" id="IPR036412">
    <property type="entry name" value="HAD-like_sf"/>
</dbReference>
<dbReference type="OrthoDB" id="9807630at2"/>
<keyword evidence="2" id="KW-1185">Reference proteome</keyword>
<protein>
    <submittedName>
        <fullName evidence="1">Phosphoglycolate phosphatase</fullName>
    </submittedName>
</protein>
<dbReference type="Pfam" id="PF13419">
    <property type="entry name" value="HAD_2"/>
    <property type="match status" value="1"/>
</dbReference>
<dbReference type="STRING" id="1619234.SAMN05421730_100856"/>
<dbReference type="NCBIfam" id="TIGR01549">
    <property type="entry name" value="HAD-SF-IA-v1"/>
    <property type="match status" value="1"/>
</dbReference>
<dbReference type="PANTHER" id="PTHR43434">
    <property type="entry name" value="PHOSPHOGLYCOLATE PHOSPHATASE"/>
    <property type="match status" value="1"/>
</dbReference>
<dbReference type="PANTHER" id="PTHR43434:SF1">
    <property type="entry name" value="PHOSPHOGLYCOLATE PHOSPHATASE"/>
    <property type="match status" value="1"/>
</dbReference>
<dbReference type="Proteomes" id="UP000199315">
    <property type="component" value="Unassembled WGS sequence"/>
</dbReference>
<accession>A0A1D3TT25</accession>
<dbReference type="Gene3D" id="1.10.150.240">
    <property type="entry name" value="Putative phosphatase, domain 2"/>
    <property type="match status" value="1"/>
</dbReference>
<dbReference type="SFLD" id="SFLDG01135">
    <property type="entry name" value="C1.5.6:_HAD__Beta-PGM__Phospha"/>
    <property type="match status" value="1"/>
</dbReference>
<dbReference type="InterPro" id="IPR050155">
    <property type="entry name" value="HAD-like_hydrolase_sf"/>
</dbReference>
<proteinExistence type="predicted"/>
<dbReference type="FunFam" id="3.40.50.1000:FF:000022">
    <property type="entry name" value="Phosphoglycolate phosphatase"/>
    <property type="match status" value="1"/>
</dbReference>
<reference evidence="1 2" key="1">
    <citation type="submission" date="2016-09" db="EMBL/GenBank/DDBJ databases">
        <authorList>
            <person name="Capua I."/>
            <person name="De Benedictis P."/>
            <person name="Joannis T."/>
            <person name="Lombin L.H."/>
            <person name="Cattoli G."/>
        </authorList>
    </citation>
    <scope>NUCLEOTIDE SEQUENCE [LARGE SCALE GENOMIC DNA]</scope>
    <source>
        <strain evidence="1 2">GluBS11</strain>
    </source>
</reference>
<dbReference type="GO" id="GO:0006281">
    <property type="term" value="P:DNA repair"/>
    <property type="evidence" value="ECO:0007669"/>
    <property type="project" value="TreeGrafter"/>
</dbReference>
<gene>
    <name evidence="1" type="ORF">SAMN05421730_100856</name>
</gene>
<evidence type="ECO:0000313" key="1">
    <source>
        <dbReference type="EMBL" id="SCP97085.1"/>
    </source>
</evidence>
<dbReference type="GO" id="GO:0008967">
    <property type="term" value="F:phosphoglycolate phosphatase activity"/>
    <property type="evidence" value="ECO:0007669"/>
    <property type="project" value="TreeGrafter"/>
</dbReference>
<name>A0A1D3TT25_9FIRM</name>
<dbReference type="EMBL" id="FMKA01000008">
    <property type="protein sequence ID" value="SCP97085.1"/>
    <property type="molecule type" value="Genomic_DNA"/>
</dbReference>
<dbReference type="SFLD" id="SFLDG01129">
    <property type="entry name" value="C1.5:_HAD__Beta-PGM__Phosphata"/>
    <property type="match status" value="1"/>
</dbReference>
<dbReference type="AlphaFoldDB" id="A0A1D3TT25"/>